<reference evidence="2" key="1">
    <citation type="submission" date="2017-02" db="UniProtKB">
        <authorList>
            <consortium name="WormBaseParasite"/>
        </authorList>
    </citation>
    <scope>IDENTIFICATION</scope>
</reference>
<dbReference type="AlphaFoldDB" id="A0A0R3RHA5"/>
<sequence length="164" mass="18312">MKNVAVGHIHLSSLKQQSSSCCSHREMNGSGKNSTVRFNDGLSTGSTEMLHATKFYQNCVDEDTESRWMEVYEEQKTAWNGQENELITSKLSTRSVIETGKPKLNNSGTFLVQISDIISKKNIIRPIIDLSEKTHSAEPRGGNLSARLHRCDEMENIDKVALQG</sequence>
<dbReference type="WBParaSite" id="EEL_0000081901-mRNA-1">
    <property type="protein sequence ID" value="EEL_0000081901-mRNA-1"/>
    <property type="gene ID" value="EEL_0000081901"/>
</dbReference>
<protein>
    <submittedName>
        <fullName evidence="2">BAALC binder of MAP3K1 and KLF4 b</fullName>
    </submittedName>
</protein>
<name>A0A0R3RHA5_9BILA</name>
<evidence type="ECO:0000313" key="1">
    <source>
        <dbReference type="Proteomes" id="UP000050640"/>
    </source>
</evidence>
<evidence type="ECO:0000313" key="2">
    <source>
        <dbReference type="WBParaSite" id="EEL_0000081901-mRNA-1"/>
    </source>
</evidence>
<organism evidence="1 2">
    <name type="scientific">Elaeophora elaphi</name>
    <dbReference type="NCBI Taxonomy" id="1147741"/>
    <lineage>
        <taxon>Eukaryota</taxon>
        <taxon>Metazoa</taxon>
        <taxon>Ecdysozoa</taxon>
        <taxon>Nematoda</taxon>
        <taxon>Chromadorea</taxon>
        <taxon>Rhabditida</taxon>
        <taxon>Spirurina</taxon>
        <taxon>Spiruromorpha</taxon>
        <taxon>Filarioidea</taxon>
        <taxon>Onchocercidae</taxon>
        <taxon>Elaeophora</taxon>
    </lineage>
</organism>
<proteinExistence type="predicted"/>
<keyword evidence="1" id="KW-1185">Reference proteome</keyword>
<accession>A0A0R3RHA5</accession>
<dbReference type="Proteomes" id="UP000050640">
    <property type="component" value="Unplaced"/>
</dbReference>